<dbReference type="GO" id="GO:0006355">
    <property type="term" value="P:regulation of DNA-templated transcription"/>
    <property type="evidence" value="ECO:0007669"/>
    <property type="project" value="InterPro"/>
</dbReference>
<reference evidence="6 7" key="1">
    <citation type="submission" date="2018-05" db="EMBL/GenBank/DDBJ databases">
        <title>Leucothrix arctica sp. nov., isolated from Arctic seawater.</title>
        <authorList>
            <person name="Choi A."/>
            <person name="Baek K."/>
        </authorList>
    </citation>
    <scope>NUCLEOTIDE SEQUENCE [LARGE SCALE GENOMIC DNA]</scope>
    <source>
        <strain evidence="6 7">IMCC9719</strain>
    </source>
</reference>
<dbReference type="InterPro" id="IPR016032">
    <property type="entry name" value="Sig_transdc_resp-reg_C-effctor"/>
</dbReference>
<dbReference type="PROSITE" id="PS50110">
    <property type="entry name" value="RESPONSE_REGULATORY"/>
    <property type="match status" value="1"/>
</dbReference>
<dbReference type="PRINTS" id="PR00038">
    <property type="entry name" value="HTHLUXR"/>
</dbReference>
<feature type="domain" description="HTH luxR-type" evidence="4">
    <location>
        <begin position="148"/>
        <end position="213"/>
    </location>
</feature>
<accession>A0A317CIN0</accession>
<name>A0A317CIN0_9GAMM</name>
<evidence type="ECO:0000313" key="7">
    <source>
        <dbReference type="Proteomes" id="UP000245506"/>
    </source>
</evidence>
<keyword evidence="7" id="KW-1185">Reference proteome</keyword>
<gene>
    <name evidence="6" type="ORF">DKT75_05020</name>
</gene>
<evidence type="ECO:0000256" key="3">
    <source>
        <dbReference type="PROSITE-ProRule" id="PRU00169"/>
    </source>
</evidence>
<organism evidence="6 7">
    <name type="scientific">Leucothrix arctica</name>
    <dbReference type="NCBI Taxonomy" id="1481894"/>
    <lineage>
        <taxon>Bacteria</taxon>
        <taxon>Pseudomonadati</taxon>
        <taxon>Pseudomonadota</taxon>
        <taxon>Gammaproteobacteria</taxon>
        <taxon>Thiotrichales</taxon>
        <taxon>Thiotrichaceae</taxon>
        <taxon>Leucothrix</taxon>
    </lineage>
</organism>
<evidence type="ECO:0000313" key="6">
    <source>
        <dbReference type="EMBL" id="PWQ98127.1"/>
    </source>
</evidence>
<dbReference type="InterPro" id="IPR051015">
    <property type="entry name" value="EvgA-like"/>
</dbReference>
<dbReference type="Pfam" id="PF00196">
    <property type="entry name" value="GerE"/>
    <property type="match status" value="1"/>
</dbReference>
<protein>
    <submittedName>
        <fullName evidence="6">DNA-binding response regulator</fullName>
    </submittedName>
</protein>
<evidence type="ECO:0000256" key="1">
    <source>
        <dbReference type="ARBA" id="ARBA00022553"/>
    </source>
</evidence>
<feature type="domain" description="Response regulatory" evidence="5">
    <location>
        <begin position="6"/>
        <end position="123"/>
    </location>
</feature>
<dbReference type="CDD" id="cd06170">
    <property type="entry name" value="LuxR_C_like"/>
    <property type="match status" value="1"/>
</dbReference>
<dbReference type="InterPro" id="IPR058245">
    <property type="entry name" value="NreC/VraR/RcsB-like_REC"/>
</dbReference>
<dbReference type="AlphaFoldDB" id="A0A317CIN0"/>
<dbReference type="CDD" id="cd17535">
    <property type="entry name" value="REC_NarL-like"/>
    <property type="match status" value="1"/>
</dbReference>
<dbReference type="OrthoDB" id="9796655at2"/>
<dbReference type="PANTHER" id="PTHR45566">
    <property type="entry name" value="HTH-TYPE TRANSCRIPTIONAL REGULATOR YHJB-RELATED"/>
    <property type="match status" value="1"/>
</dbReference>
<comment type="caution">
    <text evidence="6">The sequence shown here is derived from an EMBL/GenBank/DDBJ whole genome shotgun (WGS) entry which is preliminary data.</text>
</comment>
<dbReference type="Pfam" id="PF00072">
    <property type="entry name" value="Response_reg"/>
    <property type="match status" value="1"/>
</dbReference>
<evidence type="ECO:0000259" key="5">
    <source>
        <dbReference type="PROSITE" id="PS50110"/>
    </source>
</evidence>
<feature type="modified residue" description="4-aspartylphosphate" evidence="3">
    <location>
        <position position="58"/>
    </location>
</feature>
<evidence type="ECO:0000256" key="2">
    <source>
        <dbReference type="ARBA" id="ARBA00023125"/>
    </source>
</evidence>
<keyword evidence="1 3" id="KW-0597">Phosphoprotein</keyword>
<dbReference type="Proteomes" id="UP000245506">
    <property type="component" value="Unassembled WGS sequence"/>
</dbReference>
<dbReference type="InterPro" id="IPR001789">
    <property type="entry name" value="Sig_transdc_resp-reg_receiver"/>
</dbReference>
<dbReference type="Gene3D" id="3.40.50.2300">
    <property type="match status" value="1"/>
</dbReference>
<dbReference type="SUPFAM" id="SSF46894">
    <property type="entry name" value="C-terminal effector domain of the bipartite response regulators"/>
    <property type="match status" value="1"/>
</dbReference>
<proteinExistence type="predicted"/>
<sequence>MLKAKKVIIADDHPLFRDALSQAVTGAFGDIEVISCGAFSTLQRSIESHGDSDLILLDLHMPGAVGFSALRYLGLRCPNIPVAIISAHEEPEIVLQAIKHGASGFIAKSSPLAGIIESVQNVLMGDVVLPEGIDISKAAMNAPAKEDLHEKIQRLTPKQFRVLMMLIDGRINREIADELCVTEATIKAHLTEIFKKLEVSNRTQAATVAAAYLEVEEPTISY</sequence>
<keyword evidence="2 6" id="KW-0238">DNA-binding</keyword>
<dbReference type="SMART" id="SM00421">
    <property type="entry name" value="HTH_LUXR"/>
    <property type="match status" value="1"/>
</dbReference>
<dbReference type="InterPro" id="IPR000792">
    <property type="entry name" value="Tscrpt_reg_LuxR_C"/>
</dbReference>
<dbReference type="GO" id="GO:0003677">
    <property type="term" value="F:DNA binding"/>
    <property type="evidence" value="ECO:0007669"/>
    <property type="project" value="UniProtKB-KW"/>
</dbReference>
<evidence type="ECO:0000259" key="4">
    <source>
        <dbReference type="PROSITE" id="PS50043"/>
    </source>
</evidence>
<dbReference type="SMART" id="SM00448">
    <property type="entry name" value="REC"/>
    <property type="match status" value="1"/>
</dbReference>
<dbReference type="RefSeq" id="WP_109822341.1">
    <property type="nucleotide sequence ID" value="NZ_QGKL01000014.1"/>
</dbReference>
<dbReference type="EMBL" id="QGKL01000014">
    <property type="protein sequence ID" value="PWQ98127.1"/>
    <property type="molecule type" value="Genomic_DNA"/>
</dbReference>
<dbReference type="GO" id="GO:0000160">
    <property type="term" value="P:phosphorelay signal transduction system"/>
    <property type="evidence" value="ECO:0007669"/>
    <property type="project" value="InterPro"/>
</dbReference>
<dbReference type="SUPFAM" id="SSF52172">
    <property type="entry name" value="CheY-like"/>
    <property type="match status" value="1"/>
</dbReference>
<dbReference type="PROSITE" id="PS50043">
    <property type="entry name" value="HTH_LUXR_2"/>
    <property type="match status" value="1"/>
</dbReference>
<dbReference type="InterPro" id="IPR011006">
    <property type="entry name" value="CheY-like_superfamily"/>
</dbReference>
<dbReference type="PANTHER" id="PTHR45566:SF1">
    <property type="entry name" value="HTH-TYPE TRANSCRIPTIONAL REGULATOR YHJB-RELATED"/>
    <property type="match status" value="1"/>
</dbReference>